<proteinExistence type="predicted"/>
<evidence type="ECO:0000313" key="2">
    <source>
        <dbReference type="Proteomes" id="UP000199497"/>
    </source>
</evidence>
<dbReference type="Proteomes" id="UP000199497">
    <property type="component" value="Unassembled WGS sequence"/>
</dbReference>
<keyword evidence="2" id="KW-1185">Reference proteome</keyword>
<accession>A0A1H0RW93</accession>
<protein>
    <submittedName>
        <fullName evidence="1">Uncharacterized protein</fullName>
    </submittedName>
</protein>
<organism evidence="1 2">
    <name type="scientific">Actinopolyspora xinjiangensis</name>
    <dbReference type="NCBI Taxonomy" id="405564"/>
    <lineage>
        <taxon>Bacteria</taxon>
        <taxon>Bacillati</taxon>
        <taxon>Actinomycetota</taxon>
        <taxon>Actinomycetes</taxon>
        <taxon>Actinopolysporales</taxon>
        <taxon>Actinopolysporaceae</taxon>
        <taxon>Actinopolyspora</taxon>
    </lineage>
</organism>
<dbReference type="STRING" id="405564.SAMN04487905_103254"/>
<name>A0A1H0RW93_9ACTN</name>
<gene>
    <name evidence="1" type="ORF">SAMN04487905_103254</name>
</gene>
<sequence>MSRMEPLPEFVEASPDRGLIGFCGDHVENHDIDLHQADESGVLESDGRENYLRTEQTLAPVTLVFTGSEPAMTGLEMLGRTVLDIPTGRVIVDEITIGVQGPFVLPEGPGSYRLTIHGDPCRIRRAAEVVDRMLDEDVEGPLLAREDGENLERYHVRLERIGDAVETVVEEELEDPL</sequence>
<evidence type="ECO:0000313" key="1">
    <source>
        <dbReference type="EMBL" id="SDP33639.1"/>
    </source>
</evidence>
<dbReference type="EMBL" id="FNJR01000003">
    <property type="protein sequence ID" value="SDP33639.1"/>
    <property type="molecule type" value="Genomic_DNA"/>
</dbReference>
<reference evidence="2" key="1">
    <citation type="submission" date="2016-10" db="EMBL/GenBank/DDBJ databases">
        <authorList>
            <person name="Varghese N."/>
            <person name="Submissions S."/>
        </authorList>
    </citation>
    <scope>NUCLEOTIDE SEQUENCE [LARGE SCALE GENOMIC DNA]</scope>
    <source>
        <strain evidence="2">DSM 46732</strain>
    </source>
</reference>
<dbReference type="AlphaFoldDB" id="A0A1H0RW93"/>